<dbReference type="PANTHER" id="PTHR43764:SF1">
    <property type="entry name" value="MOLYBDOPTERIN MOLYBDOTRANSFERASE"/>
    <property type="match status" value="1"/>
</dbReference>
<dbReference type="SMART" id="SM00852">
    <property type="entry name" value="MoCF_biosynth"/>
    <property type="match status" value="1"/>
</dbReference>
<sequence>MTNAEQFDPQAAAQAAHAHDAAHGKAPHRHIPRVAIVTCSDTRTIDQDTAGAALIKLILAEGWHVASRVIVPDDREKIGQAIVNATDALDADIVLTCGGSGLSLRDVTPEATADVCDRYVPGIVEAMRAHSIAITPHAMLSRAVCMQRGRHLVINLPGSEKAARENWDGIKAALPHAVSMMAGEGH</sequence>
<dbReference type="Proteomes" id="UP000182975">
    <property type="component" value="Unassembled WGS sequence"/>
</dbReference>
<dbReference type="InterPro" id="IPR036425">
    <property type="entry name" value="MoaB/Mog-like_dom_sf"/>
</dbReference>
<feature type="region of interest" description="Disordered" evidence="3">
    <location>
        <begin position="1"/>
        <end position="27"/>
    </location>
</feature>
<dbReference type="RefSeq" id="WP_082867959.1">
    <property type="nucleotide sequence ID" value="NZ_CP011402.1"/>
</dbReference>
<proteinExistence type="predicted"/>
<comment type="pathway">
    <text evidence="1">Cofactor biosynthesis; molybdopterin biosynthesis.</text>
</comment>
<keyword evidence="6" id="KW-1185">Reference proteome</keyword>
<accession>A0A1H8QSI7</accession>
<dbReference type="Pfam" id="PF00994">
    <property type="entry name" value="MoCF_biosynth"/>
    <property type="match status" value="1"/>
</dbReference>
<reference evidence="6" key="1">
    <citation type="submission" date="2016-10" db="EMBL/GenBank/DDBJ databases">
        <authorList>
            <person name="Varghese N."/>
        </authorList>
    </citation>
    <scope>NUCLEOTIDE SEQUENCE [LARGE SCALE GENOMIC DNA]</scope>
    <source>
        <strain evidence="6">DSM 21843</strain>
    </source>
</reference>
<dbReference type="SUPFAM" id="SSF53218">
    <property type="entry name" value="Molybdenum cofactor biosynthesis proteins"/>
    <property type="match status" value="1"/>
</dbReference>
<name>A0A1H8QSI7_9ACTN</name>
<dbReference type="AlphaFoldDB" id="A0A1H8QSI7"/>
<evidence type="ECO:0000256" key="2">
    <source>
        <dbReference type="ARBA" id="ARBA00023150"/>
    </source>
</evidence>
<dbReference type="NCBIfam" id="TIGR00177">
    <property type="entry name" value="molyb_syn"/>
    <property type="match status" value="1"/>
</dbReference>
<organism evidence="5 6">
    <name type="scientific">Denitrobacterium detoxificans</name>
    <dbReference type="NCBI Taxonomy" id="79604"/>
    <lineage>
        <taxon>Bacteria</taxon>
        <taxon>Bacillati</taxon>
        <taxon>Actinomycetota</taxon>
        <taxon>Coriobacteriia</taxon>
        <taxon>Eggerthellales</taxon>
        <taxon>Eggerthellaceae</taxon>
        <taxon>Denitrobacterium</taxon>
    </lineage>
</organism>
<evidence type="ECO:0000259" key="4">
    <source>
        <dbReference type="SMART" id="SM00852"/>
    </source>
</evidence>
<dbReference type="PANTHER" id="PTHR43764">
    <property type="entry name" value="MOLYBDENUM COFACTOR BIOSYNTHESIS"/>
    <property type="match status" value="1"/>
</dbReference>
<dbReference type="InterPro" id="IPR051920">
    <property type="entry name" value="MPT_Adenylyltrnsfr/MoaC-Rel"/>
</dbReference>
<dbReference type="InterPro" id="IPR001453">
    <property type="entry name" value="MoaB/Mog_dom"/>
</dbReference>
<dbReference type="GO" id="GO:0006777">
    <property type="term" value="P:Mo-molybdopterin cofactor biosynthetic process"/>
    <property type="evidence" value="ECO:0007669"/>
    <property type="project" value="UniProtKB-KW"/>
</dbReference>
<keyword evidence="2" id="KW-0501">Molybdenum cofactor biosynthesis</keyword>
<evidence type="ECO:0000256" key="1">
    <source>
        <dbReference type="ARBA" id="ARBA00005046"/>
    </source>
</evidence>
<feature type="domain" description="MoaB/Mog" evidence="4">
    <location>
        <begin position="35"/>
        <end position="177"/>
    </location>
</feature>
<evidence type="ECO:0000313" key="6">
    <source>
        <dbReference type="Proteomes" id="UP000182975"/>
    </source>
</evidence>
<evidence type="ECO:0000313" key="5">
    <source>
        <dbReference type="EMBL" id="SEO56793.1"/>
    </source>
</evidence>
<dbReference type="Gene3D" id="3.40.980.10">
    <property type="entry name" value="MoaB/Mog-like domain"/>
    <property type="match status" value="1"/>
</dbReference>
<evidence type="ECO:0000256" key="3">
    <source>
        <dbReference type="SAM" id="MobiDB-lite"/>
    </source>
</evidence>
<protein>
    <submittedName>
        <fullName evidence="5">Molybdenum cofactor synthesis domain-containing protein</fullName>
    </submittedName>
</protein>
<dbReference type="STRING" id="79604.AAY81_08860"/>
<dbReference type="EMBL" id="FOEC01000002">
    <property type="protein sequence ID" value="SEO56793.1"/>
    <property type="molecule type" value="Genomic_DNA"/>
</dbReference>
<dbReference type="OrthoDB" id="9794429at2"/>
<dbReference type="CDD" id="cd00886">
    <property type="entry name" value="MogA_MoaB"/>
    <property type="match status" value="1"/>
</dbReference>
<gene>
    <name evidence="5" type="ORF">SAMN02910314_00591</name>
</gene>